<dbReference type="Pfam" id="PF00202">
    <property type="entry name" value="Aminotran_3"/>
    <property type="match status" value="1"/>
</dbReference>
<evidence type="ECO:0000256" key="1">
    <source>
        <dbReference type="ARBA" id="ARBA00001933"/>
    </source>
</evidence>
<keyword evidence="7" id="KW-1185">Reference proteome</keyword>
<reference evidence="6 7" key="2">
    <citation type="journal article" date="2010" name="Stand. Genomic Sci.">
        <title>Complete genome sequence of Desulfohalobium retbaense type strain (HR(100)).</title>
        <authorList>
            <person name="Spring S."/>
            <person name="Nolan M."/>
            <person name="Lapidus A."/>
            <person name="Glavina Del Rio T."/>
            <person name="Copeland A."/>
            <person name="Tice H."/>
            <person name="Cheng J.F."/>
            <person name="Lucas S."/>
            <person name="Land M."/>
            <person name="Chen F."/>
            <person name="Bruce D."/>
            <person name="Goodwin L."/>
            <person name="Pitluck S."/>
            <person name="Ivanova N."/>
            <person name="Mavromatis K."/>
            <person name="Mikhailova N."/>
            <person name="Pati A."/>
            <person name="Chen A."/>
            <person name="Palaniappan K."/>
            <person name="Hauser L."/>
            <person name="Chang Y.J."/>
            <person name="Jeffries C.D."/>
            <person name="Munk C."/>
            <person name="Kiss H."/>
            <person name="Chain P."/>
            <person name="Han C."/>
            <person name="Brettin T."/>
            <person name="Detter J.C."/>
            <person name="Schuler E."/>
            <person name="Goker M."/>
            <person name="Rohde M."/>
            <person name="Bristow J."/>
            <person name="Eisen J.A."/>
            <person name="Markowitz V."/>
            <person name="Hugenholtz P."/>
            <person name="Kyrpides N.C."/>
            <person name="Klenk H.P."/>
        </authorList>
    </citation>
    <scope>NUCLEOTIDE SEQUENCE [LARGE SCALE GENOMIC DNA]</scope>
    <source>
        <strain evidence="7">ATCC 49802 / DSM 20745 / S 6022</strain>
    </source>
</reference>
<comment type="cofactor">
    <cofactor evidence="1">
        <name>pyridoxal 5'-phosphate</name>
        <dbReference type="ChEBI" id="CHEBI:597326"/>
    </cofactor>
</comment>
<dbReference type="InterPro" id="IPR005814">
    <property type="entry name" value="Aminotrans_3"/>
</dbReference>
<evidence type="ECO:0000313" key="7">
    <source>
        <dbReference type="Proteomes" id="UP000002027"/>
    </source>
</evidence>
<dbReference type="AlphaFoldDB" id="D1C4D2"/>
<dbReference type="Gene3D" id="3.40.640.10">
    <property type="entry name" value="Type I PLP-dependent aspartate aminotransferase-like (Major domain)"/>
    <property type="match status" value="1"/>
</dbReference>
<dbReference type="KEGG" id="sti:Sthe_1665"/>
<evidence type="ECO:0000256" key="2">
    <source>
        <dbReference type="ARBA" id="ARBA00008954"/>
    </source>
</evidence>
<protein>
    <submittedName>
        <fullName evidence="6">Aminotransferase class-III</fullName>
    </submittedName>
</protein>
<proteinExistence type="inferred from homology"/>
<dbReference type="NCBIfam" id="NF004718">
    <property type="entry name" value="PRK06062.1"/>
    <property type="match status" value="1"/>
</dbReference>
<dbReference type="Proteomes" id="UP000002027">
    <property type="component" value="Chromosome 1"/>
</dbReference>
<dbReference type="CDD" id="cd00610">
    <property type="entry name" value="OAT_like"/>
    <property type="match status" value="1"/>
</dbReference>
<dbReference type="GO" id="GO:0008483">
    <property type="term" value="F:transaminase activity"/>
    <property type="evidence" value="ECO:0007669"/>
    <property type="project" value="UniProtKB-KW"/>
</dbReference>
<dbReference type="Gene3D" id="3.90.1150.10">
    <property type="entry name" value="Aspartate Aminotransferase, domain 1"/>
    <property type="match status" value="1"/>
</dbReference>
<keyword evidence="4 5" id="KW-0663">Pyridoxal phosphate</keyword>
<dbReference type="InterPro" id="IPR015424">
    <property type="entry name" value="PyrdxlP-dep_Trfase"/>
</dbReference>
<name>D1C4D2_SPHTD</name>
<dbReference type="eggNOG" id="COG0160">
    <property type="taxonomic scope" value="Bacteria"/>
</dbReference>
<dbReference type="PROSITE" id="PS00600">
    <property type="entry name" value="AA_TRANSFER_CLASS_3"/>
    <property type="match status" value="1"/>
</dbReference>
<dbReference type="EMBL" id="CP001823">
    <property type="protein sequence ID" value="ACZ39099.1"/>
    <property type="molecule type" value="Genomic_DNA"/>
</dbReference>
<gene>
    <name evidence="6" type="ordered locus">Sthe_1665</name>
</gene>
<dbReference type="GO" id="GO:0005829">
    <property type="term" value="C:cytosol"/>
    <property type="evidence" value="ECO:0007669"/>
    <property type="project" value="TreeGrafter"/>
</dbReference>
<dbReference type="GO" id="GO:0030170">
    <property type="term" value="F:pyridoxal phosphate binding"/>
    <property type="evidence" value="ECO:0007669"/>
    <property type="project" value="InterPro"/>
</dbReference>
<keyword evidence="3 6" id="KW-0032">Aminotransferase</keyword>
<dbReference type="HOGENOM" id="CLU_016922_4_0_0"/>
<keyword evidence="6" id="KW-0808">Transferase</keyword>
<dbReference type="SUPFAM" id="SSF53383">
    <property type="entry name" value="PLP-dependent transferases"/>
    <property type="match status" value="1"/>
</dbReference>
<reference evidence="7" key="1">
    <citation type="submission" date="2009-11" db="EMBL/GenBank/DDBJ databases">
        <title>The complete chromosome 1 of Sphaerobacter thermophilus DSM 20745.</title>
        <authorList>
            <person name="Lucas S."/>
            <person name="Copeland A."/>
            <person name="Lapidus A."/>
            <person name="Glavina del Rio T."/>
            <person name="Dalin E."/>
            <person name="Tice H."/>
            <person name="Bruce D."/>
            <person name="Goodwin L."/>
            <person name="Pitluck S."/>
            <person name="Kyrpides N."/>
            <person name="Mavromatis K."/>
            <person name="Ivanova N."/>
            <person name="Mikhailova N."/>
            <person name="LaButti K.M."/>
            <person name="Clum A."/>
            <person name="Sun H.I."/>
            <person name="Brettin T."/>
            <person name="Detter J.C."/>
            <person name="Han C."/>
            <person name="Larimer F."/>
            <person name="Land M."/>
            <person name="Hauser L."/>
            <person name="Markowitz V."/>
            <person name="Cheng J.F."/>
            <person name="Hugenholtz P."/>
            <person name="Woyke T."/>
            <person name="Wu D."/>
            <person name="Steenblock K."/>
            <person name="Schneider S."/>
            <person name="Pukall R."/>
            <person name="Goeker M."/>
            <person name="Klenk H.P."/>
            <person name="Eisen J.A."/>
        </authorList>
    </citation>
    <scope>NUCLEOTIDE SEQUENCE [LARGE SCALE GENOMIC DNA]</scope>
    <source>
        <strain evidence="7">ATCC 49802 / DSM 20745 / S 6022</strain>
    </source>
</reference>
<dbReference type="PANTHER" id="PTHR43094">
    <property type="entry name" value="AMINOTRANSFERASE"/>
    <property type="match status" value="1"/>
</dbReference>
<dbReference type="STRING" id="479434.Sthe_1665"/>
<dbReference type="PANTHER" id="PTHR43094:SF1">
    <property type="entry name" value="AMINOTRANSFERASE CLASS-III"/>
    <property type="match status" value="1"/>
</dbReference>
<dbReference type="FunFam" id="3.40.640.10:FF:000004">
    <property type="entry name" value="Acetylornithine aminotransferase"/>
    <property type="match status" value="1"/>
</dbReference>
<dbReference type="InterPro" id="IPR049704">
    <property type="entry name" value="Aminotrans_3_PPA_site"/>
</dbReference>
<evidence type="ECO:0000256" key="5">
    <source>
        <dbReference type="RuleBase" id="RU003560"/>
    </source>
</evidence>
<evidence type="ECO:0000313" key="6">
    <source>
        <dbReference type="EMBL" id="ACZ39099.1"/>
    </source>
</evidence>
<organism evidence="6 7">
    <name type="scientific">Sphaerobacter thermophilus (strain ATCC 49802 / DSM 20745 / KCCM 41009 / NCIMB 13125 / S 6022)</name>
    <dbReference type="NCBI Taxonomy" id="479434"/>
    <lineage>
        <taxon>Bacteria</taxon>
        <taxon>Pseudomonadati</taxon>
        <taxon>Thermomicrobiota</taxon>
        <taxon>Thermomicrobia</taxon>
        <taxon>Sphaerobacterales</taxon>
        <taxon>Sphaerobacterineae</taxon>
        <taxon>Sphaerobacteraceae</taxon>
        <taxon>Sphaerobacter</taxon>
    </lineage>
</organism>
<dbReference type="InterPro" id="IPR015422">
    <property type="entry name" value="PyrdxlP-dep_Trfase_small"/>
</dbReference>
<evidence type="ECO:0000256" key="3">
    <source>
        <dbReference type="ARBA" id="ARBA00022576"/>
    </source>
</evidence>
<sequence length="452" mass="49387">MVRDFVDMETEERVRRYDRAHVFHSWSAQGKIDPLPIAGGRGCEFWDFEGKRYLDFASQLVYTNLGHQHPKVVAAIKEQAERLCVIQPAFASQPTAELAHAIAELAPGDLEMVFFTNGGAEANENAIRLARMYTGRHKILAAYRSYHGATHGAITITGDPRRWASEPAISGVVHFCGPYTYRSSFFSKDEKEECERALAHLEEIIQYEGAHTIAGIILETIVGTNGILVPPEGYLQGVREICDKHGIVMILDEVMTGFGRTGYWFGCEGFGVTPDLMTCAKGITSGAVPLGAVVISRKIADAFQDRVFYGGLTYSGHPLACAAGLAAVTAMKEEGVVENAKMIGDEVLGPGLRELMDKHPSVGDVRGRGCFWGIELVKNRETREMLVPFNASGAEMGPVGELGHAAMNRGLSLMIHWNVIMIAPPLIITPEEAQRGLAILDEVLEITDRAVS</sequence>
<comment type="similarity">
    <text evidence="2 5">Belongs to the class-III pyridoxal-phosphate-dependent aminotransferase family.</text>
</comment>
<evidence type="ECO:0000256" key="4">
    <source>
        <dbReference type="ARBA" id="ARBA00022898"/>
    </source>
</evidence>
<dbReference type="InParanoid" id="D1C4D2"/>
<dbReference type="InterPro" id="IPR015421">
    <property type="entry name" value="PyrdxlP-dep_Trfase_major"/>
</dbReference>
<accession>D1C4D2</accession>